<dbReference type="InterPro" id="IPR005097">
    <property type="entry name" value="Sacchrp_dh_NADP-bd"/>
</dbReference>
<dbReference type="Pfam" id="PF03435">
    <property type="entry name" value="Sacchrp_dh_NADP"/>
    <property type="match status" value="1"/>
</dbReference>
<dbReference type="Gene3D" id="3.30.360.10">
    <property type="entry name" value="Dihydrodipicolinate Reductase, domain 2"/>
    <property type="match status" value="1"/>
</dbReference>
<dbReference type="InterPro" id="IPR032095">
    <property type="entry name" value="Sacchrp_dh-like_C"/>
</dbReference>
<reference evidence="4" key="1">
    <citation type="submission" date="2018-05" db="EMBL/GenBank/DDBJ databases">
        <authorList>
            <person name="Lanie J.A."/>
            <person name="Ng W.-L."/>
            <person name="Kazmierczak K.M."/>
            <person name="Andrzejewski T.M."/>
            <person name="Davidsen T.M."/>
            <person name="Wayne K.J."/>
            <person name="Tettelin H."/>
            <person name="Glass J.I."/>
            <person name="Rusch D."/>
            <person name="Podicherti R."/>
            <person name="Tsui H.-C.T."/>
            <person name="Winkler M.E."/>
        </authorList>
    </citation>
    <scope>NUCLEOTIDE SEQUENCE</scope>
</reference>
<dbReference type="Gene3D" id="3.40.50.720">
    <property type="entry name" value="NAD(P)-binding Rossmann-like Domain"/>
    <property type="match status" value="1"/>
</dbReference>
<evidence type="ECO:0000313" key="4">
    <source>
        <dbReference type="EMBL" id="SVC84534.1"/>
    </source>
</evidence>
<evidence type="ECO:0008006" key="5">
    <source>
        <dbReference type="Google" id="ProtNLM"/>
    </source>
</evidence>
<proteinExistence type="predicted"/>
<evidence type="ECO:0000259" key="2">
    <source>
        <dbReference type="Pfam" id="PF03435"/>
    </source>
</evidence>
<dbReference type="SUPFAM" id="SSF51735">
    <property type="entry name" value="NAD(P)-binding Rossmann-fold domains"/>
    <property type="match status" value="1"/>
</dbReference>
<feature type="domain" description="Saccharopine dehydrogenase-like C-terminal" evidence="3">
    <location>
        <begin position="130"/>
        <end position="264"/>
    </location>
</feature>
<dbReference type="InterPro" id="IPR051168">
    <property type="entry name" value="AASS"/>
</dbReference>
<dbReference type="EMBL" id="UINC01114313">
    <property type="protein sequence ID" value="SVC84534.1"/>
    <property type="molecule type" value="Genomic_DNA"/>
</dbReference>
<accession>A0A382QG71</accession>
<feature type="domain" description="Saccharopine dehydrogenase NADP binding" evidence="2">
    <location>
        <begin position="4"/>
        <end position="114"/>
    </location>
</feature>
<dbReference type="PANTHER" id="PTHR11133:SF22">
    <property type="entry name" value="ALPHA-AMINOADIPIC SEMIALDEHYDE SYNTHASE, MITOCHONDRIAL"/>
    <property type="match status" value="1"/>
</dbReference>
<protein>
    <recommendedName>
        <fullName evidence="5">Saccharopine dehydrogenase NADP binding domain-containing protein</fullName>
    </recommendedName>
</protein>
<sequence>MKLLILGGGLMGPAAAYNAMTDPEVTEVTVCDMSQEQLAGCRTMLEGKPGADKVSYQQLNLTERSGAVNMMAKHDAIVAALPRSASLAAVPEAMEAGTPLVDLTRIPDETLVELTTQHEDSSGFIVLGCGLEPGLTEIVARYLAETMDRVDELHIKCGGIPKDPKPPLSYKIVFGGRHLPLREADAYVVENGQLKYVPRYSGAEAVTFDGVGECQAWHEGFMPWLLDLDALKGLKTGTQKTVRWSGYAEKVTALKEMGMLSLEPIEVDGVAVIPKHVL</sequence>
<evidence type="ECO:0000256" key="1">
    <source>
        <dbReference type="ARBA" id="ARBA00023002"/>
    </source>
</evidence>
<dbReference type="SUPFAM" id="SSF55347">
    <property type="entry name" value="Glyceraldehyde-3-phosphate dehydrogenase-like, C-terminal domain"/>
    <property type="match status" value="1"/>
</dbReference>
<name>A0A382QG71_9ZZZZ</name>
<keyword evidence="1" id="KW-0560">Oxidoreductase</keyword>
<gene>
    <name evidence="4" type="ORF">METZ01_LOCUS337388</name>
</gene>
<dbReference type="PANTHER" id="PTHR11133">
    <property type="entry name" value="SACCHAROPINE DEHYDROGENASE"/>
    <property type="match status" value="1"/>
</dbReference>
<dbReference type="AlphaFoldDB" id="A0A382QG71"/>
<dbReference type="GO" id="GO:0016491">
    <property type="term" value="F:oxidoreductase activity"/>
    <property type="evidence" value="ECO:0007669"/>
    <property type="project" value="UniProtKB-KW"/>
</dbReference>
<dbReference type="InterPro" id="IPR036291">
    <property type="entry name" value="NAD(P)-bd_dom_sf"/>
</dbReference>
<dbReference type="Pfam" id="PF16653">
    <property type="entry name" value="Sacchrp_dh_C"/>
    <property type="match status" value="1"/>
</dbReference>
<organism evidence="4">
    <name type="scientific">marine metagenome</name>
    <dbReference type="NCBI Taxonomy" id="408172"/>
    <lineage>
        <taxon>unclassified sequences</taxon>
        <taxon>metagenomes</taxon>
        <taxon>ecological metagenomes</taxon>
    </lineage>
</organism>
<evidence type="ECO:0000259" key="3">
    <source>
        <dbReference type="Pfam" id="PF16653"/>
    </source>
</evidence>
<feature type="non-terminal residue" evidence="4">
    <location>
        <position position="278"/>
    </location>
</feature>